<sequence>MFLLLLLSLMCHHCSAQLGAKNACNVLNGYKIGYRINRKETGRHVVAAYDQQNQQPLQGQQPQQQGP</sequence>
<protein>
    <recommendedName>
        <fullName evidence="4">Secreted protein</fullName>
    </recommendedName>
</protein>
<organism evidence="2 3">
    <name type="scientific">Heterodera trifolii</name>
    <dbReference type="NCBI Taxonomy" id="157864"/>
    <lineage>
        <taxon>Eukaryota</taxon>
        <taxon>Metazoa</taxon>
        <taxon>Ecdysozoa</taxon>
        <taxon>Nematoda</taxon>
        <taxon>Chromadorea</taxon>
        <taxon>Rhabditida</taxon>
        <taxon>Tylenchina</taxon>
        <taxon>Tylenchomorpha</taxon>
        <taxon>Tylenchoidea</taxon>
        <taxon>Heteroderidae</taxon>
        <taxon>Heteroderinae</taxon>
        <taxon>Heterodera</taxon>
    </lineage>
</organism>
<keyword evidence="1" id="KW-0732">Signal</keyword>
<proteinExistence type="predicted"/>
<feature type="chain" id="PRO_5044866561" description="Secreted protein" evidence="1">
    <location>
        <begin position="17"/>
        <end position="67"/>
    </location>
</feature>
<reference evidence="2 3" key="1">
    <citation type="submission" date="2024-10" db="EMBL/GenBank/DDBJ databases">
        <authorList>
            <person name="Kim D."/>
        </authorList>
    </citation>
    <scope>NUCLEOTIDE SEQUENCE [LARGE SCALE GENOMIC DNA]</scope>
    <source>
        <strain evidence="2">BH-2024</strain>
    </source>
</reference>
<evidence type="ECO:0000256" key="1">
    <source>
        <dbReference type="SAM" id="SignalP"/>
    </source>
</evidence>
<name>A0ABD2L836_9BILA</name>
<comment type="caution">
    <text evidence="2">The sequence shown here is derived from an EMBL/GenBank/DDBJ whole genome shotgun (WGS) entry which is preliminary data.</text>
</comment>
<dbReference type="EMBL" id="JBICBT010000506">
    <property type="protein sequence ID" value="KAL3111410.1"/>
    <property type="molecule type" value="Genomic_DNA"/>
</dbReference>
<evidence type="ECO:0008006" key="4">
    <source>
        <dbReference type="Google" id="ProtNLM"/>
    </source>
</evidence>
<dbReference type="AlphaFoldDB" id="A0ABD2L836"/>
<feature type="signal peptide" evidence="1">
    <location>
        <begin position="1"/>
        <end position="16"/>
    </location>
</feature>
<keyword evidence="3" id="KW-1185">Reference proteome</keyword>
<evidence type="ECO:0000313" key="3">
    <source>
        <dbReference type="Proteomes" id="UP001620626"/>
    </source>
</evidence>
<gene>
    <name evidence="2" type="ORF">niasHT_017637</name>
</gene>
<accession>A0ABD2L836</accession>
<dbReference type="Proteomes" id="UP001620626">
    <property type="component" value="Unassembled WGS sequence"/>
</dbReference>
<evidence type="ECO:0000313" key="2">
    <source>
        <dbReference type="EMBL" id="KAL3111410.1"/>
    </source>
</evidence>